<dbReference type="KEGG" id="val:VDBG_01273"/>
<dbReference type="PANTHER" id="PTHR21659:SF57">
    <property type="entry name" value="PLASMA MEMBRANE PROTEOLIPID 31"/>
    <property type="match status" value="1"/>
</dbReference>
<dbReference type="EMBL" id="DS985214">
    <property type="protein sequence ID" value="EEY15164.1"/>
    <property type="molecule type" value="Genomic_DNA"/>
</dbReference>
<evidence type="ECO:0000313" key="7">
    <source>
        <dbReference type="EMBL" id="EEY15164.1"/>
    </source>
</evidence>
<gene>
    <name evidence="7" type="ORF">VDBG_01273</name>
</gene>
<organism evidence="8">
    <name type="scientific">Verticillium alfalfae (strain VaMs.102 / ATCC MYA-4576 / FGSC 10136)</name>
    <name type="common">Verticillium wilt of alfalfa</name>
    <name type="synonym">Verticillium albo-atrum</name>
    <dbReference type="NCBI Taxonomy" id="526221"/>
    <lineage>
        <taxon>Eukaryota</taxon>
        <taxon>Fungi</taxon>
        <taxon>Dikarya</taxon>
        <taxon>Ascomycota</taxon>
        <taxon>Pezizomycotina</taxon>
        <taxon>Sordariomycetes</taxon>
        <taxon>Hypocreomycetidae</taxon>
        <taxon>Glomerellales</taxon>
        <taxon>Plectosphaerellaceae</taxon>
        <taxon>Verticillium</taxon>
    </lineage>
</organism>
<keyword evidence="5" id="KW-0472">Membrane</keyword>
<feature type="compositionally biased region" description="Polar residues" evidence="6">
    <location>
        <begin position="118"/>
        <end position="132"/>
    </location>
</feature>
<comment type="subcellular location">
    <subcellularLocation>
        <location evidence="1">Membrane</location>
    </subcellularLocation>
</comment>
<evidence type="ECO:0000313" key="8">
    <source>
        <dbReference type="Proteomes" id="UP000008698"/>
    </source>
</evidence>
<dbReference type="PANTHER" id="PTHR21659">
    <property type="entry name" value="HYDROPHOBIC PROTEIN RCI2 LOW TEMPERATURE AND SALT RESPONSIVE PROTEIN LTI6 -RELATED"/>
    <property type="match status" value="1"/>
</dbReference>
<proteinExistence type="inferred from homology"/>
<accession>C9S6H7</accession>
<evidence type="ECO:0000256" key="5">
    <source>
        <dbReference type="ARBA" id="ARBA00023136"/>
    </source>
</evidence>
<feature type="region of interest" description="Disordered" evidence="6">
    <location>
        <begin position="96"/>
        <end position="153"/>
    </location>
</feature>
<evidence type="ECO:0000256" key="2">
    <source>
        <dbReference type="ARBA" id="ARBA00009530"/>
    </source>
</evidence>
<dbReference type="OrthoDB" id="2802411at2759"/>
<keyword evidence="8" id="KW-1185">Reference proteome</keyword>
<dbReference type="GO" id="GO:0016020">
    <property type="term" value="C:membrane"/>
    <property type="evidence" value="ECO:0007669"/>
    <property type="project" value="UniProtKB-SubCell"/>
</dbReference>
<dbReference type="InterPro" id="IPR000612">
    <property type="entry name" value="PMP3"/>
</dbReference>
<evidence type="ECO:0000256" key="3">
    <source>
        <dbReference type="ARBA" id="ARBA00022692"/>
    </source>
</evidence>
<feature type="compositionally biased region" description="Low complexity" evidence="6">
    <location>
        <begin position="133"/>
        <end position="142"/>
    </location>
</feature>
<evidence type="ECO:0000256" key="6">
    <source>
        <dbReference type="SAM" id="MobiDB-lite"/>
    </source>
</evidence>
<dbReference type="Proteomes" id="UP000008698">
    <property type="component" value="Unassembled WGS sequence"/>
</dbReference>
<dbReference type="GeneID" id="9534176"/>
<sequence>MCSADIFLGFLAVLFPPLPVWVKRGICSADSIINILLCVLGFVRSLTATPATEPSPTNTAQIPGLIHAWYIIVQYPEPANEYDSLPQNDREGGRVTYVFVHGDGRQPQQQARPHKGQPQPQQNHNNLSYGTAGNSSQQQQQNGNGGEDVYDFV</sequence>
<protein>
    <recommendedName>
        <fullName evidence="9">Stress response RCI peptide</fullName>
    </recommendedName>
</protein>
<evidence type="ECO:0008006" key="9">
    <source>
        <dbReference type="Google" id="ProtNLM"/>
    </source>
</evidence>
<dbReference type="eggNOG" id="KOG1773">
    <property type="taxonomic scope" value="Eukaryota"/>
</dbReference>
<comment type="similarity">
    <text evidence="2">Belongs to the UPF0057 (PMP3) family.</text>
</comment>
<reference evidence="8" key="1">
    <citation type="journal article" date="2011" name="PLoS Pathog.">
        <title>Comparative genomics yields insights into niche adaptation of plant vascular wilt pathogens.</title>
        <authorList>
            <person name="Klosterman S.J."/>
            <person name="Subbarao K.V."/>
            <person name="Kang S."/>
            <person name="Veronese P."/>
            <person name="Gold S.E."/>
            <person name="Thomma B.P.H.J."/>
            <person name="Chen Z."/>
            <person name="Henrissat B."/>
            <person name="Lee Y.-H."/>
            <person name="Park J."/>
            <person name="Garcia-Pedrajas M.D."/>
            <person name="Barbara D.J."/>
            <person name="Anchieta A."/>
            <person name="de Jonge R."/>
            <person name="Santhanam P."/>
            <person name="Maruthachalam K."/>
            <person name="Atallah Z."/>
            <person name="Amyotte S.G."/>
            <person name="Paz Z."/>
            <person name="Inderbitzin P."/>
            <person name="Hayes R.J."/>
            <person name="Heiman D.I."/>
            <person name="Young S."/>
            <person name="Zeng Q."/>
            <person name="Engels R."/>
            <person name="Galagan J."/>
            <person name="Cuomo C.A."/>
            <person name="Dobinson K.F."/>
            <person name="Ma L.-J."/>
        </authorList>
    </citation>
    <scope>NUCLEOTIDE SEQUENCE [LARGE SCALE GENOMIC DNA]</scope>
    <source>
        <strain evidence="8">VaMs.102 / ATCC MYA-4576 / FGSC 10136</strain>
    </source>
</reference>
<keyword evidence="3" id="KW-0812">Transmembrane</keyword>
<name>C9S6H7_VERA1</name>
<dbReference type="Pfam" id="PF01679">
    <property type="entry name" value="Pmp3"/>
    <property type="match status" value="1"/>
</dbReference>
<dbReference type="RefSeq" id="XP_003009590.1">
    <property type="nucleotide sequence ID" value="XM_003009544.1"/>
</dbReference>
<dbReference type="AlphaFoldDB" id="C9S6H7"/>
<keyword evidence="4" id="KW-1133">Transmembrane helix</keyword>
<dbReference type="HOGENOM" id="CLU_107649_0_0_1"/>
<evidence type="ECO:0000256" key="1">
    <source>
        <dbReference type="ARBA" id="ARBA00004370"/>
    </source>
</evidence>
<evidence type="ECO:0000256" key="4">
    <source>
        <dbReference type="ARBA" id="ARBA00022989"/>
    </source>
</evidence>